<feature type="region of interest" description="Disordered" evidence="3">
    <location>
        <begin position="1"/>
        <end position="75"/>
    </location>
</feature>
<dbReference type="OrthoDB" id="1879545at2759"/>
<dbReference type="PANTHER" id="PTHR31213:SF23">
    <property type="entry name" value="OS04G0593400 PROTEIN"/>
    <property type="match status" value="1"/>
</dbReference>
<evidence type="ECO:0000256" key="3">
    <source>
        <dbReference type="SAM" id="MobiDB-lite"/>
    </source>
</evidence>
<protein>
    <recommendedName>
        <fullName evidence="4">Bet v I/Major latex protein domain-containing protein</fullName>
    </recommendedName>
</protein>
<dbReference type="EMBL" id="CAJGYO010000008">
    <property type="protein sequence ID" value="CAD6249290.1"/>
    <property type="molecule type" value="Genomic_DNA"/>
</dbReference>
<dbReference type="GO" id="GO:0004864">
    <property type="term" value="F:protein phosphatase inhibitor activity"/>
    <property type="evidence" value="ECO:0007669"/>
    <property type="project" value="TreeGrafter"/>
</dbReference>
<dbReference type="CDD" id="cd07816">
    <property type="entry name" value="Bet_v1-like"/>
    <property type="match status" value="1"/>
</dbReference>
<dbReference type="GO" id="GO:0006952">
    <property type="term" value="P:defense response"/>
    <property type="evidence" value="ECO:0007669"/>
    <property type="project" value="InterPro"/>
</dbReference>
<dbReference type="AlphaFoldDB" id="A0A811Q008"/>
<dbReference type="GO" id="GO:0038023">
    <property type="term" value="F:signaling receptor activity"/>
    <property type="evidence" value="ECO:0007669"/>
    <property type="project" value="TreeGrafter"/>
</dbReference>
<feature type="domain" description="Bet v I/Major latex protein" evidence="4">
    <location>
        <begin position="147"/>
        <end position="256"/>
    </location>
</feature>
<dbReference type="Pfam" id="PF00407">
    <property type="entry name" value="Bet_v_1"/>
    <property type="match status" value="1"/>
</dbReference>
<evidence type="ECO:0000256" key="1">
    <source>
        <dbReference type="ARBA" id="ARBA00004123"/>
    </source>
</evidence>
<feature type="compositionally biased region" description="Acidic residues" evidence="3">
    <location>
        <begin position="46"/>
        <end position="66"/>
    </location>
</feature>
<comment type="similarity">
    <text evidence="2">Belongs to the BetVI family.</text>
</comment>
<feature type="compositionally biased region" description="Polar residues" evidence="3">
    <location>
        <begin position="94"/>
        <end position="113"/>
    </location>
</feature>
<feature type="region of interest" description="Disordered" evidence="3">
    <location>
        <begin position="89"/>
        <end position="132"/>
    </location>
</feature>
<dbReference type="GO" id="GO:0009738">
    <property type="term" value="P:abscisic acid-activated signaling pathway"/>
    <property type="evidence" value="ECO:0007669"/>
    <property type="project" value="TreeGrafter"/>
</dbReference>
<dbReference type="FunFam" id="3.30.530.20:FF:000033">
    <property type="entry name" value="S-norcoclaurine synthase"/>
    <property type="match status" value="1"/>
</dbReference>
<accession>A0A811Q008</accession>
<dbReference type="GO" id="GO:0005634">
    <property type="term" value="C:nucleus"/>
    <property type="evidence" value="ECO:0007669"/>
    <property type="project" value="UniProtKB-SubCell"/>
</dbReference>
<feature type="compositionally biased region" description="Polar residues" evidence="3">
    <location>
        <begin position="1"/>
        <end position="11"/>
    </location>
</feature>
<dbReference type="Gene3D" id="3.30.530.20">
    <property type="match status" value="1"/>
</dbReference>
<comment type="caution">
    <text evidence="5">The sequence shown here is derived from an EMBL/GenBank/DDBJ whole genome shotgun (WGS) entry which is preliminary data.</text>
</comment>
<dbReference type="GO" id="GO:0010427">
    <property type="term" value="F:abscisic acid binding"/>
    <property type="evidence" value="ECO:0007669"/>
    <property type="project" value="TreeGrafter"/>
</dbReference>
<dbReference type="SUPFAM" id="SSF55961">
    <property type="entry name" value="Bet v1-like"/>
    <property type="match status" value="1"/>
</dbReference>
<evidence type="ECO:0000313" key="6">
    <source>
        <dbReference type="Proteomes" id="UP000604825"/>
    </source>
</evidence>
<feature type="compositionally biased region" description="Basic and acidic residues" evidence="3">
    <location>
        <begin position="120"/>
        <end position="132"/>
    </location>
</feature>
<organism evidence="5 6">
    <name type="scientific">Miscanthus lutarioriparius</name>
    <dbReference type="NCBI Taxonomy" id="422564"/>
    <lineage>
        <taxon>Eukaryota</taxon>
        <taxon>Viridiplantae</taxon>
        <taxon>Streptophyta</taxon>
        <taxon>Embryophyta</taxon>
        <taxon>Tracheophyta</taxon>
        <taxon>Spermatophyta</taxon>
        <taxon>Magnoliopsida</taxon>
        <taxon>Liliopsida</taxon>
        <taxon>Poales</taxon>
        <taxon>Poaceae</taxon>
        <taxon>PACMAD clade</taxon>
        <taxon>Panicoideae</taxon>
        <taxon>Andropogonodae</taxon>
        <taxon>Andropogoneae</taxon>
        <taxon>Saccharinae</taxon>
        <taxon>Miscanthus</taxon>
    </lineage>
</organism>
<dbReference type="GO" id="GO:0005737">
    <property type="term" value="C:cytoplasm"/>
    <property type="evidence" value="ECO:0007669"/>
    <property type="project" value="TreeGrafter"/>
</dbReference>
<evidence type="ECO:0000313" key="5">
    <source>
        <dbReference type="EMBL" id="CAD6249290.1"/>
    </source>
</evidence>
<dbReference type="InterPro" id="IPR023393">
    <property type="entry name" value="START-like_dom_sf"/>
</dbReference>
<dbReference type="PANTHER" id="PTHR31213">
    <property type="entry name" value="OS08G0374000 PROTEIN-RELATED"/>
    <property type="match status" value="1"/>
</dbReference>
<proteinExistence type="inferred from homology"/>
<evidence type="ECO:0000256" key="2">
    <source>
        <dbReference type="ARBA" id="ARBA00009744"/>
    </source>
</evidence>
<dbReference type="Proteomes" id="UP000604825">
    <property type="component" value="Unassembled WGS sequence"/>
</dbReference>
<sequence>MARSSNETVEVSANDERRMCGLAGDDDEDDLREDAAELFGPRVEDPIEADGDSNDATGGEEGEDDNDDKRSRPSTSAVWLDFKKLFKKDPKASTGGTPNTYTTAQTIESSRSAQLKGRGTRNEGKQGPRARGDVPASELWAIYGTLRAAELLPELLPHVLAKVDLVSGDGGVGTILQLTFPPGIPGLQSYKEKFIKVDNENYIKETEAIDGDILKLGFLAYMVRFEIIPKGANLSVIRTTIEYEIDDAHPEVEAMVSTAPLAAAAEKFSEHAKEKKVPQATS</sequence>
<comment type="subcellular location">
    <subcellularLocation>
        <location evidence="1">Nucleus</location>
    </subcellularLocation>
</comment>
<gene>
    <name evidence="5" type="ORF">NCGR_LOCUS33124</name>
</gene>
<evidence type="ECO:0000259" key="4">
    <source>
        <dbReference type="Pfam" id="PF00407"/>
    </source>
</evidence>
<reference evidence="5" key="1">
    <citation type="submission" date="2020-10" db="EMBL/GenBank/DDBJ databases">
        <authorList>
            <person name="Han B."/>
            <person name="Lu T."/>
            <person name="Zhao Q."/>
            <person name="Huang X."/>
            <person name="Zhao Y."/>
        </authorList>
    </citation>
    <scope>NUCLEOTIDE SEQUENCE</scope>
</reference>
<keyword evidence="6" id="KW-1185">Reference proteome</keyword>
<name>A0A811Q008_9POAL</name>
<dbReference type="InterPro" id="IPR050279">
    <property type="entry name" value="Plant_def-hormone_signal"/>
</dbReference>
<dbReference type="InterPro" id="IPR000916">
    <property type="entry name" value="Bet_v_I/MLP"/>
</dbReference>